<dbReference type="OrthoDB" id="9811121at2"/>
<dbReference type="EMBL" id="LT629787">
    <property type="protein sequence ID" value="SDU20109.1"/>
    <property type="molecule type" value="Genomic_DNA"/>
</dbReference>
<gene>
    <name evidence="4" type="ORF">SAMN05216210_2374</name>
</gene>
<comment type="similarity">
    <text evidence="1">Belongs to the carbon-nitrogen hydrolase superfamily. NIT1/NIT2 family.</text>
</comment>
<dbReference type="Gene3D" id="3.60.110.10">
    <property type="entry name" value="Carbon-nitrogen hydrolase"/>
    <property type="match status" value="1"/>
</dbReference>
<evidence type="ECO:0000313" key="4">
    <source>
        <dbReference type="EMBL" id="SDU20109.1"/>
    </source>
</evidence>
<proteinExistence type="inferred from homology"/>
<dbReference type="RefSeq" id="WP_092387172.1">
    <property type="nucleotide sequence ID" value="NZ_LT629787.1"/>
</dbReference>
<evidence type="ECO:0000313" key="5">
    <source>
        <dbReference type="Proteomes" id="UP000243924"/>
    </source>
</evidence>
<dbReference type="PROSITE" id="PS50263">
    <property type="entry name" value="CN_HYDROLASE"/>
    <property type="match status" value="1"/>
</dbReference>
<keyword evidence="2 4" id="KW-0378">Hydrolase</keyword>
<evidence type="ECO:0000256" key="1">
    <source>
        <dbReference type="ARBA" id="ARBA00010613"/>
    </source>
</evidence>
<evidence type="ECO:0000256" key="2">
    <source>
        <dbReference type="ARBA" id="ARBA00022801"/>
    </source>
</evidence>
<dbReference type="PANTHER" id="PTHR23088">
    <property type="entry name" value="NITRILASE-RELATED"/>
    <property type="match status" value="1"/>
</dbReference>
<name>A0A1H2GKX3_9GAMM</name>
<evidence type="ECO:0000259" key="3">
    <source>
        <dbReference type="PROSITE" id="PS50263"/>
    </source>
</evidence>
<dbReference type="InterPro" id="IPR045254">
    <property type="entry name" value="Nit1/2_C-N_Hydrolase"/>
</dbReference>
<dbReference type="GO" id="GO:0016811">
    <property type="term" value="F:hydrolase activity, acting on carbon-nitrogen (but not peptide) bonds, in linear amides"/>
    <property type="evidence" value="ECO:0007669"/>
    <property type="project" value="InterPro"/>
</dbReference>
<dbReference type="InterPro" id="IPR003010">
    <property type="entry name" value="C-N_Hydrolase"/>
</dbReference>
<keyword evidence="5" id="KW-1185">Reference proteome</keyword>
<dbReference type="AlphaFoldDB" id="A0A1H2GKX3"/>
<dbReference type="InterPro" id="IPR036526">
    <property type="entry name" value="C-N_Hydrolase_sf"/>
</dbReference>
<feature type="domain" description="CN hydrolase" evidence="3">
    <location>
        <begin position="1"/>
        <end position="252"/>
    </location>
</feature>
<dbReference type="CDD" id="cd07572">
    <property type="entry name" value="nit"/>
    <property type="match status" value="1"/>
</dbReference>
<dbReference type="Proteomes" id="UP000243924">
    <property type="component" value="Chromosome I"/>
</dbReference>
<dbReference type="Pfam" id="PF00795">
    <property type="entry name" value="CN_hydrolase"/>
    <property type="match status" value="1"/>
</dbReference>
<sequence>MQTSLAAIQMISSENVLDNLAQAARLIAEAAEQGAELVLLPECFAAFGNRSLVAIAQAELSPERPIRRFLADQARQHGVWLVAGSIPLPRTDDGKAMSCCLVVDDQGSEVARYDKLHLFDVQVADNHGSYQESKDYGYGSQVVCIDSPVGRLGLSICYDLRFPDLYQALRLAGADVITVPSAFTAVTGAAHWEVLLRARAIETQCYLLAANQGGRHANGRETFGHSCLIDPWGSVIADLPSGEGVIVGQLNHQHLHQVRAKMPIIAHRRFPPVGQPRPVNPDRS</sequence>
<dbReference type="PANTHER" id="PTHR23088:SF27">
    <property type="entry name" value="DEAMINATED GLUTATHIONE AMIDASE"/>
    <property type="match status" value="1"/>
</dbReference>
<accession>A0A1H2GKX3</accession>
<dbReference type="STRING" id="1434072.SAMN05216210_2374"/>
<reference evidence="5" key="1">
    <citation type="submission" date="2016-10" db="EMBL/GenBank/DDBJ databases">
        <authorList>
            <person name="Varghese N."/>
            <person name="Submissions S."/>
        </authorList>
    </citation>
    <scope>NUCLEOTIDE SEQUENCE [LARGE SCALE GENOMIC DNA]</scope>
    <source>
        <strain evidence="5">CECT 8338</strain>
    </source>
</reference>
<dbReference type="SUPFAM" id="SSF56317">
    <property type="entry name" value="Carbon-nitrogen hydrolase"/>
    <property type="match status" value="1"/>
</dbReference>
<organism evidence="4 5">
    <name type="scientific">Halopseudomonas salegens</name>
    <dbReference type="NCBI Taxonomy" id="1434072"/>
    <lineage>
        <taxon>Bacteria</taxon>
        <taxon>Pseudomonadati</taxon>
        <taxon>Pseudomonadota</taxon>
        <taxon>Gammaproteobacteria</taxon>
        <taxon>Pseudomonadales</taxon>
        <taxon>Pseudomonadaceae</taxon>
        <taxon>Halopseudomonas</taxon>
    </lineage>
</organism>
<protein>
    <submittedName>
        <fullName evidence="4">Predicted amidohydrolase</fullName>
    </submittedName>
</protein>
<dbReference type="PROSITE" id="PS01227">
    <property type="entry name" value="UPF0012"/>
    <property type="match status" value="1"/>
</dbReference>
<dbReference type="InterPro" id="IPR001110">
    <property type="entry name" value="UPF0012_CS"/>
</dbReference>